<accession>A0A1A8QH46</accession>
<dbReference type="AlphaFoldDB" id="A0A1A8QH46"/>
<feature type="non-terminal residue" evidence="2">
    <location>
        <position position="1"/>
    </location>
</feature>
<dbReference type="EMBL" id="HAEG01012758">
    <property type="protein sequence ID" value="SBR93170.1"/>
    <property type="molecule type" value="Transcribed_RNA"/>
</dbReference>
<gene>
    <name evidence="2" type="primary">Nfu_g_1_013433</name>
</gene>
<proteinExistence type="predicted"/>
<feature type="compositionally biased region" description="Basic and acidic residues" evidence="1">
    <location>
        <begin position="1"/>
        <end position="13"/>
    </location>
</feature>
<reference evidence="2" key="1">
    <citation type="submission" date="2016-05" db="EMBL/GenBank/DDBJ databases">
        <authorList>
            <person name="Lavstsen T."/>
            <person name="Jespersen J.S."/>
        </authorList>
    </citation>
    <scope>NUCLEOTIDE SEQUENCE</scope>
    <source>
        <tissue evidence="2">Brain</tissue>
    </source>
</reference>
<sequence>SVNYRERTKHGLESVHGGTSRSRRRWLLNFHTPEQPLK</sequence>
<evidence type="ECO:0000313" key="2">
    <source>
        <dbReference type="EMBL" id="SBR93170.1"/>
    </source>
</evidence>
<feature type="region of interest" description="Disordered" evidence="1">
    <location>
        <begin position="1"/>
        <end position="38"/>
    </location>
</feature>
<reference evidence="2" key="2">
    <citation type="submission" date="2016-06" db="EMBL/GenBank/DDBJ databases">
        <title>The genome of a short-lived fish provides insights into sex chromosome evolution and the genetic control of aging.</title>
        <authorList>
            <person name="Reichwald K."/>
            <person name="Felder M."/>
            <person name="Petzold A."/>
            <person name="Koch P."/>
            <person name="Groth M."/>
            <person name="Platzer M."/>
        </authorList>
    </citation>
    <scope>NUCLEOTIDE SEQUENCE</scope>
    <source>
        <tissue evidence="2">Brain</tissue>
    </source>
</reference>
<protein>
    <submittedName>
        <fullName evidence="2">Uncharacterized protein</fullName>
    </submittedName>
</protein>
<evidence type="ECO:0000256" key="1">
    <source>
        <dbReference type="SAM" id="MobiDB-lite"/>
    </source>
</evidence>
<feature type="non-terminal residue" evidence="2">
    <location>
        <position position="38"/>
    </location>
</feature>
<organism evidence="2">
    <name type="scientific">Nothobranchius pienaari</name>
    <dbReference type="NCBI Taxonomy" id="704102"/>
    <lineage>
        <taxon>Eukaryota</taxon>
        <taxon>Metazoa</taxon>
        <taxon>Chordata</taxon>
        <taxon>Craniata</taxon>
        <taxon>Vertebrata</taxon>
        <taxon>Euteleostomi</taxon>
        <taxon>Actinopterygii</taxon>
        <taxon>Neopterygii</taxon>
        <taxon>Teleostei</taxon>
        <taxon>Neoteleostei</taxon>
        <taxon>Acanthomorphata</taxon>
        <taxon>Ovalentaria</taxon>
        <taxon>Atherinomorphae</taxon>
        <taxon>Cyprinodontiformes</taxon>
        <taxon>Nothobranchiidae</taxon>
        <taxon>Nothobranchius</taxon>
    </lineage>
</organism>
<name>A0A1A8QH46_9TELE</name>